<dbReference type="EMBL" id="LR798223">
    <property type="protein sequence ID" value="CAB5194452.1"/>
    <property type="molecule type" value="Genomic_DNA"/>
</dbReference>
<name>A0A6J7WE07_9CAUD</name>
<gene>
    <name evidence="1" type="ORF">UFOVP177_10</name>
</gene>
<accession>A0A6J7WE07</accession>
<proteinExistence type="predicted"/>
<organism evidence="1">
    <name type="scientific">uncultured Caudovirales phage</name>
    <dbReference type="NCBI Taxonomy" id="2100421"/>
    <lineage>
        <taxon>Viruses</taxon>
        <taxon>Duplodnaviria</taxon>
        <taxon>Heunggongvirae</taxon>
        <taxon>Uroviricota</taxon>
        <taxon>Caudoviricetes</taxon>
        <taxon>Peduoviridae</taxon>
        <taxon>Maltschvirus</taxon>
        <taxon>Maltschvirus maltsch</taxon>
    </lineage>
</organism>
<reference evidence="1" key="1">
    <citation type="submission" date="2020-05" db="EMBL/GenBank/DDBJ databases">
        <authorList>
            <person name="Chiriac C."/>
            <person name="Salcher M."/>
            <person name="Ghai R."/>
            <person name="Kavagutti S V."/>
        </authorList>
    </citation>
    <scope>NUCLEOTIDE SEQUENCE</scope>
</reference>
<protein>
    <submittedName>
        <fullName evidence="1">Uncharacterized protein</fullName>
    </submittedName>
</protein>
<sequence length="474" mass="51389">MAKQKIIFGEWLPDQPGVTGAVMDAYNCYPISNGYGPLREAVDYSANAGQNLLITFAGKFAGASTLFAAGATQIYKFDSSDTSLDALTTTGYTAVDSWDVTQFGSKMILANGADQLQAYDLGSSTYFADLAAAAPAAKYVTVVRDFVVAANVGGEENKVYWSDINDETDWTPSAASQADSQVMPDGGDITGLAGGEYGLIFLERAIYRMTYSGSPYFFQFDAISRTLGCMSNGSIAQFGGMTYFLADDGFYACDGKSVKNIGLEKVNRWFFNNVSLSEIQTGMSATIDPVRKLVIWNFKNNFGKRFLLHYSIDLNKWSYGLTDVNYLAYGLTPSATLEQVDNYNSNLDLLDIPLDSRVWAGGQLIFIGVRDQKIVIFSGALKSAYVTSGDIDIGRSIITLAKPIVDNGTASVAVASRKLLSESIEFGTTATPDSDNRVPLRANGNYHRIKVSPTNANWETIIGCEIEIATQGLR</sequence>
<evidence type="ECO:0000313" key="1">
    <source>
        <dbReference type="EMBL" id="CAB5194452.1"/>
    </source>
</evidence>